<keyword evidence="2" id="KW-1185">Reference proteome</keyword>
<dbReference type="PANTHER" id="PTHR35385:SF2">
    <property type="entry name" value="PROTEIN B, PUTATIVE-RELATED"/>
    <property type="match status" value="1"/>
</dbReference>
<dbReference type="PANTHER" id="PTHR35385">
    <property type="entry name" value="PROTEIN B, PUTATIVE-RELATED-RELATED"/>
    <property type="match status" value="1"/>
</dbReference>
<dbReference type="EMBL" id="MRZV01000403">
    <property type="protein sequence ID" value="PIK50824.1"/>
    <property type="molecule type" value="Genomic_DNA"/>
</dbReference>
<proteinExistence type="predicted"/>
<sequence length="390" mass="44505">MSSKNTNCPAKLAVTVKKIHGKLSRAKSKDLHLPAYQTVVKISHTHNHMNNSADSLKHRDVSKEMVEKFKDLFSKGHSPASALNTHKLDLQLKYDQDYVYEAADRAKCPDTQFCHSHHLFIFIFLYSKLYRKIFDKAYGAASGEKMLSDLEAAIAGYNSEVGEVCAKIDQGGMDRYDCRVFMLLTHSAAGGLPLGCLIVTSESRDCITLALKLYLDIIPTDAFFGRGTLGPRVFLSDDSEAERQSLAAVFPDATLILCVFHLLQAVWRFLWEGKNHIRKEHRPQLLFAVKKMAFSMSENALEEAYEELQGSEVAHLYPNFLAHVEKLYHRRQAWAVCYRHELPIRGNNTNNYTEAAMRILKDQIFERVRAYNVVQLLDFLVTRVSSYYER</sequence>
<protein>
    <recommendedName>
        <fullName evidence="3">MULE transposase domain-containing protein</fullName>
    </recommendedName>
</protein>
<evidence type="ECO:0000313" key="2">
    <source>
        <dbReference type="Proteomes" id="UP000230750"/>
    </source>
</evidence>
<accession>A0A2G8KS51</accession>
<evidence type="ECO:0000313" key="1">
    <source>
        <dbReference type="EMBL" id="PIK50824.1"/>
    </source>
</evidence>
<dbReference type="OrthoDB" id="6436300at2759"/>
<organism evidence="1 2">
    <name type="scientific">Stichopus japonicus</name>
    <name type="common">Sea cucumber</name>
    <dbReference type="NCBI Taxonomy" id="307972"/>
    <lineage>
        <taxon>Eukaryota</taxon>
        <taxon>Metazoa</taxon>
        <taxon>Echinodermata</taxon>
        <taxon>Eleutherozoa</taxon>
        <taxon>Echinozoa</taxon>
        <taxon>Holothuroidea</taxon>
        <taxon>Aspidochirotacea</taxon>
        <taxon>Aspidochirotida</taxon>
        <taxon>Stichopodidae</taxon>
        <taxon>Apostichopus</taxon>
    </lineage>
</organism>
<dbReference type="STRING" id="307972.A0A2G8KS51"/>
<gene>
    <name evidence="1" type="ORF">BSL78_12295</name>
</gene>
<evidence type="ECO:0008006" key="3">
    <source>
        <dbReference type="Google" id="ProtNLM"/>
    </source>
</evidence>
<reference evidence="1 2" key="1">
    <citation type="journal article" date="2017" name="PLoS Biol.">
        <title>The sea cucumber genome provides insights into morphological evolution and visceral regeneration.</title>
        <authorList>
            <person name="Zhang X."/>
            <person name="Sun L."/>
            <person name="Yuan J."/>
            <person name="Sun Y."/>
            <person name="Gao Y."/>
            <person name="Zhang L."/>
            <person name="Li S."/>
            <person name="Dai H."/>
            <person name="Hamel J.F."/>
            <person name="Liu C."/>
            <person name="Yu Y."/>
            <person name="Liu S."/>
            <person name="Lin W."/>
            <person name="Guo K."/>
            <person name="Jin S."/>
            <person name="Xu P."/>
            <person name="Storey K.B."/>
            <person name="Huan P."/>
            <person name="Zhang T."/>
            <person name="Zhou Y."/>
            <person name="Zhang J."/>
            <person name="Lin C."/>
            <person name="Li X."/>
            <person name="Xing L."/>
            <person name="Huo D."/>
            <person name="Sun M."/>
            <person name="Wang L."/>
            <person name="Mercier A."/>
            <person name="Li F."/>
            <person name="Yang H."/>
            <person name="Xiang J."/>
        </authorList>
    </citation>
    <scope>NUCLEOTIDE SEQUENCE [LARGE SCALE GENOMIC DNA]</scope>
    <source>
        <strain evidence="1">Shaxun</strain>
        <tissue evidence="1">Muscle</tissue>
    </source>
</reference>
<dbReference type="Proteomes" id="UP000230750">
    <property type="component" value="Unassembled WGS sequence"/>
</dbReference>
<name>A0A2G8KS51_STIJA</name>
<dbReference type="AlphaFoldDB" id="A0A2G8KS51"/>
<comment type="caution">
    <text evidence="1">The sequence shown here is derived from an EMBL/GenBank/DDBJ whole genome shotgun (WGS) entry which is preliminary data.</text>
</comment>